<sequence length="367" mass="41228">MAAVPPKSPTSPRTNTLSKKDKGGFLSTLSRKKDKSKKEVAELEDEGRNAIDGPTSPLIENSPDAFFLDEGEERYMVEQRSMEDPRVLELCNILKDWVNDVLADTRVVVKSIDEDFNDGQVLAMLIEKLAGIDLGVLTEVTQSVELQKQKLATLLEEVNKLLALPLHGSQSWNVDLIHSKHLPAILHLLVNLARQYNCPFKLPNNVIINVVVVQKRGGILRSKTVPEDVTGNYGDRDKKAERDAFDTLFDHAPEKLVVVKKSLQGFVNKHLSKLDLHIQNLDNQFSDGVNFILLVGLLEGYYVPLHLFSMTPNSFDQKVHNVEFALQLVEDAGLPKPRSKPEDIVNGDLKSMLRVLYSLFTKYKNLK</sequence>
<evidence type="ECO:0000256" key="6">
    <source>
        <dbReference type="ARBA" id="ARBA00022889"/>
    </source>
</evidence>
<dbReference type="CDD" id="cd21306">
    <property type="entry name" value="CH_PARVA_B_rpt2"/>
    <property type="match status" value="1"/>
</dbReference>
<dbReference type="GO" id="GO:0071963">
    <property type="term" value="P:establishment or maintenance of cell polarity regulating cell shape"/>
    <property type="evidence" value="ECO:0007669"/>
    <property type="project" value="TreeGrafter"/>
</dbReference>
<dbReference type="SMART" id="SM00033">
    <property type="entry name" value="CH"/>
    <property type="match status" value="1"/>
</dbReference>
<keyword evidence="7" id="KW-0009">Actin-binding</keyword>
<feature type="coiled-coil region" evidence="9">
    <location>
        <begin position="137"/>
        <end position="164"/>
    </location>
</feature>
<dbReference type="PROSITE" id="PS50021">
    <property type="entry name" value="CH"/>
    <property type="match status" value="2"/>
</dbReference>
<dbReference type="OrthoDB" id="2099265at2759"/>
<protein>
    <recommendedName>
        <fullName evidence="11">Calponin-homology (CH) domain-containing protein</fullName>
    </recommendedName>
</protein>
<evidence type="ECO:0000256" key="8">
    <source>
        <dbReference type="ARBA" id="ARBA00023212"/>
    </source>
</evidence>
<dbReference type="EnsemblMetazoa" id="CLYHEMT012742.1">
    <property type="protein sequence ID" value="CLYHEMP012742.1"/>
    <property type="gene ID" value="CLYHEMG012742"/>
</dbReference>
<comment type="subcellular location">
    <subcellularLocation>
        <location evidence="2">Cytoplasm</location>
        <location evidence="2">Cytoskeleton</location>
    </subcellularLocation>
    <subcellularLocation>
        <location evidence="1">Cytoplasm</location>
        <location evidence="1">Myofibril</location>
        <location evidence="1">Sarcomere</location>
    </subcellularLocation>
</comment>
<dbReference type="SUPFAM" id="SSF47576">
    <property type="entry name" value="Calponin-homology domain, CH-domain"/>
    <property type="match status" value="1"/>
</dbReference>
<dbReference type="AlphaFoldDB" id="A0A7M5WT46"/>
<comment type="similarity">
    <text evidence="3">Belongs to the parvin family.</text>
</comment>
<dbReference type="PANTHER" id="PTHR12114">
    <property type="entry name" value="PARVIN"/>
    <property type="match status" value="1"/>
</dbReference>
<dbReference type="GO" id="GO:0005925">
    <property type="term" value="C:focal adhesion"/>
    <property type="evidence" value="ECO:0007669"/>
    <property type="project" value="TreeGrafter"/>
</dbReference>
<keyword evidence="4" id="KW-0963">Cytoplasm</keyword>
<evidence type="ECO:0000256" key="3">
    <source>
        <dbReference type="ARBA" id="ARBA00005666"/>
    </source>
</evidence>
<dbReference type="GO" id="GO:0030036">
    <property type="term" value="P:actin cytoskeleton organization"/>
    <property type="evidence" value="ECO:0007669"/>
    <property type="project" value="InterPro"/>
</dbReference>
<keyword evidence="13" id="KW-1185">Reference proteome</keyword>
<evidence type="ECO:0000256" key="1">
    <source>
        <dbReference type="ARBA" id="ARBA00004204"/>
    </source>
</evidence>
<dbReference type="InterPro" id="IPR028433">
    <property type="entry name" value="Parvin"/>
</dbReference>
<dbReference type="GO" id="GO:0034446">
    <property type="term" value="P:substrate adhesion-dependent cell spreading"/>
    <property type="evidence" value="ECO:0007669"/>
    <property type="project" value="TreeGrafter"/>
</dbReference>
<evidence type="ECO:0000313" key="12">
    <source>
        <dbReference type="EnsemblMetazoa" id="CLYHEMP012742.1"/>
    </source>
</evidence>
<keyword evidence="6" id="KW-0130">Cell adhesion</keyword>
<dbReference type="GO" id="GO:0003779">
    <property type="term" value="F:actin binding"/>
    <property type="evidence" value="ECO:0007669"/>
    <property type="project" value="UniProtKB-KW"/>
</dbReference>
<evidence type="ECO:0000313" key="13">
    <source>
        <dbReference type="Proteomes" id="UP000594262"/>
    </source>
</evidence>
<name>A0A7M5WT46_9CNID</name>
<dbReference type="InterPro" id="IPR036872">
    <property type="entry name" value="CH_dom_sf"/>
</dbReference>
<dbReference type="FunFam" id="1.10.418.10:FF:000015">
    <property type="entry name" value="Parvin beta"/>
    <property type="match status" value="1"/>
</dbReference>
<evidence type="ECO:0000256" key="5">
    <source>
        <dbReference type="ARBA" id="ARBA00022737"/>
    </source>
</evidence>
<evidence type="ECO:0000259" key="11">
    <source>
        <dbReference type="PROSITE" id="PS50021"/>
    </source>
</evidence>
<reference evidence="12" key="1">
    <citation type="submission" date="2021-01" db="UniProtKB">
        <authorList>
            <consortium name="EnsemblMetazoa"/>
        </authorList>
    </citation>
    <scope>IDENTIFICATION</scope>
</reference>
<dbReference type="InterPro" id="IPR001715">
    <property type="entry name" value="CH_dom"/>
</dbReference>
<organism evidence="12 13">
    <name type="scientific">Clytia hemisphaerica</name>
    <dbReference type="NCBI Taxonomy" id="252671"/>
    <lineage>
        <taxon>Eukaryota</taxon>
        <taxon>Metazoa</taxon>
        <taxon>Cnidaria</taxon>
        <taxon>Hydrozoa</taxon>
        <taxon>Hydroidolina</taxon>
        <taxon>Leptothecata</taxon>
        <taxon>Obeliida</taxon>
        <taxon>Clytiidae</taxon>
        <taxon>Clytia</taxon>
    </lineage>
</organism>
<dbReference type="GeneID" id="136800383"/>
<dbReference type="RefSeq" id="XP_066913129.1">
    <property type="nucleotide sequence ID" value="XM_067057028.1"/>
</dbReference>
<dbReference type="GO" id="GO:0030031">
    <property type="term" value="P:cell projection assembly"/>
    <property type="evidence" value="ECO:0007669"/>
    <property type="project" value="TreeGrafter"/>
</dbReference>
<accession>A0A7M5WT46</accession>
<dbReference type="PIRSF" id="PIRSF039131">
    <property type="entry name" value="Parvin"/>
    <property type="match status" value="1"/>
</dbReference>
<evidence type="ECO:0000256" key="4">
    <source>
        <dbReference type="ARBA" id="ARBA00022490"/>
    </source>
</evidence>
<keyword evidence="8" id="KW-0206">Cytoskeleton</keyword>
<evidence type="ECO:0000256" key="2">
    <source>
        <dbReference type="ARBA" id="ARBA00004245"/>
    </source>
</evidence>
<feature type="domain" description="Calponin-homology (CH)" evidence="11">
    <location>
        <begin position="88"/>
        <end position="197"/>
    </location>
</feature>
<feature type="compositionally biased region" description="Basic and acidic residues" evidence="10">
    <location>
        <begin position="36"/>
        <end position="49"/>
    </location>
</feature>
<dbReference type="Gene3D" id="1.10.418.10">
    <property type="entry name" value="Calponin-like domain"/>
    <property type="match status" value="2"/>
</dbReference>
<evidence type="ECO:0000256" key="7">
    <source>
        <dbReference type="ARBA" id="ARBA00023203"/>
    </source>
</evidence>
<dbReference type="GO" id="GO:0030017">
    <property type="term" value="C:sarcomere"/>
    <property type="evidence" value="ECO:0007669"/>
    <property type="project" value="UniProtKB-SubCell"/>
</dbReference>
<evidence type="ECO:0000256" key="9">
    <source>
        <dbReference type="SAM" id="Coils"/>
    </source>
</evidence>
<feature type="region of interest" description="Disordered" evidence="10">
    <location>
        <begin position="1"/>
        <end position="58"/>
    </location>
</feature>
<dbReference type="GO" id="GO:0015629">
    <property type="term" value="C:actin cytoskeleton"/>
    <property type="evidence" value="ECO:0007669"/>
    <property type="project" value="TreeGrafter"/>
</dbReference>
<keyword evidence="5" id="KW-0677">Repeat</keyword>
<dbReference type="FunFam" id="1.10.418.10:FF:000011">
    <property type="entry name" value="Parvin, beta"/>
    <property type="match status" value="1"/>
</dbReference>
<dbReference type="PANTHER" id="PTHR12114:SF4">
    <property type="entry name" value="GH23568P"/>
    <property type="match status" value="1"/>
</dbReference>
<dbReference type="Pfam" id="PF00307">
    <property type="entry name" value="CH"/>
    <property type="match status" value="2"/>
</dbReference>
<keyword evidence="9" id="KW-0175">Coiled coil</keyword>
<dbReference type="Proteomes" id="UP000594262">
    <property type="component" value="Unplaced"/>
</dbReference>
<proteinExistence type="inferred from homology"/>
<feature type="domain" description="Calponin-homology (CH)" evidence="11">
    <location>
        <begin position="257"/>
        <end position="364"/>
    </location>
</feature>
<evidence type="ECO:0000256" key="10">
    <source>
        <dbReference type="SAM" id="MobiDB-lite"/>
    </source>
</evidence>